<gene>
    <name evidence="2" type="ORF">SEMRO_451_G145720.1</name>
</gene>
<dbReference type="EMBL" id="CAICTM010000450">
    <property type="protein sequence ID" value="CAB9510758.1"/>
    <property type="molecule type" value="Genomic_DNA"/>
</dbReference>
<dbReference type="SUPFAM" id="SSF52047">
    <property type="entry name" value="RNI-like"/>
    <property type="match status" value="1"/>
</dbReference>
<feature type="compositionally biased region" description="Low complexity" evidence="1">
    <location>
        <begin position="589"/>
        <end position="602"/>
    </location>
</feature>
<evidence type="ECO:0000313" key="3">
    <source>
        <dbReference type="Proteomes" id="UP001153069"/>
    </source>
</evidence>
<feature type="region of interest" description="Disordered" evidence="1">
    <location>
        <begin position="248"/>
        <end position="270"/>
    </location>
</feature>
<feature type="compositionally biased region" description="Low complexity" evidence="1">
    <location>
        <begin position="191"/>
        <end position="201"/>
    </location>
</feature>
<proteinExistence type="predicted"/>
<name>A0A9N8HDA9_9STRA</name>
<dbReference type="OrthoDB" id="421209at2759"/>
<feature type="compositionally biased region" description="Basic and acidic residues" evidence="1">
    <location>
        <begin position="101"/>
        <end position="116"/>
    </location>
</feature>
<feature type="compositionally biased region" description="Low complexity" evidence="1">
    <location>
        <begin position="1"/>
        <end position="14"/>
    </location>
</feature>
<feature type="region of interest" description="Disordered" evidence="1">
    <location>
        <begin position="1"/>
        <end position="236"/>
    </location>
</feature>
<evidence type="ECO:0000313" key="2">
    <source>
        <dbReference type="EMBL" id="CAB9510758.1"/>
    </source>
</evidence>
<feature type="compositionally biased region" description="Acidic residues" evidence="1">
    <location>
        <begin position="603"/>
        <end position="621"/>
    </location>
</feature>
<feature type="region of interest" description="Disordered" evidence="1">
    <location>
        <begin position="589"/>
        <end position="622"/>
    </location>
</feature>
<dbReference type="Proteomes" id="UP001153069">
    <property type="component" value="Unassembled WGS sequence"/>
</dbReference>
<sequence>MASMDPPSPHVMVSSDDDDDESLAALPCINDQEVGQEQLPKPAIIESIGADPDGELWASSADEKEGEEVEGEPGPMPRQHQSDPRETEDPPVATDDDECESGAKAEPEELFHDKNDTSFAGPPYDDVDGSGDRSEDTDTPQDPSVDPETITAHSSDAPGLKITTKDKEAPGSVIIRSTADTEGPTARLDLQSSPQDAPPDADAAETDSVHANEDDSDSDSVPCLDNDNGSNVPLEDDGEYYEQVADDDDDDEHLYPTTLLDAPGHETTTNRDASGYVIVCARPTIDVDIVLMSSGEHHLVTNVDLDSTTIGSLKERIQNELFAQHHHKNKKKKEQLPMIHLYHLDEASRFIQLRQSSLSLQQQQQQQECDDAQFTEYNDDTMALNQIFHFYRQDIRTTPRVYLATSLHIYVGVIGKPRSSSTPHSNNIPAANVDPRFPLVGTELSILMPESTTMKVATIQQKILQKANLIPEESFRHRTHLVWLGKNVGEQRESISWEDLQHQDLETLKNTLCCDGPLLNVWFDRWTIQIQKISTADHCNINVPQVLVDPTDTVSDLKEKVRKQGGISSTADLRDAFLAFGGRRWNYYNNNNNNNRGNGSDISESDSDDDEEEEEPADEDLATIGMTDGCTVYLGHDRYNQVLREDQTINRIPEPEFRGITLVQLRKIATAIVLRCQSEGWRRINNHDDDTSKGKLLAPEEVTFQDLNHYFVLPVTKQHNCSYVELVTTRIEETRPDIFCCHWMGGSVLDCLASLEQHTYDRNFSPYSRYWIDVFAIGPRDNDNNRISTIYRAVHQSQRGSIVVLDNDLACFRQIWNVFATHVAFAEMKVKRTTNDDGEYFYDVYAVAQDSKGVRCAVGMTDGLVAADKYKKDAKGKLNTNRPLEGHQSTLAKSRRLSTFPLQLCEKALGLHLERAEATTSSDKKRVLNAIIAGPVVRPTADFFLTESLFSGAEEPAVPPESHDAYDKLNARVRTLFAESAYRWALEQEDQKMEQYRCALSCAPTRRLATSFSGCVQFRKETELFLQSLPDALQSLDLDLTGIKFKSSDEFAMGLGRLQSLNHVGLKVGSSRTSTGGLIAKYGFADGLVSLERLGLELSSLPELSSLELSFTECVESPALVDTLAAGLAASEGSLSKLLTFKLLVSSVFTVSSLESLDGINDVLKCMPALEELFLDLTDNRELLSLTAHEASWARLPRLRVFDLQFLGCPVSPPLDTLVRGLRSSPELATLRLNLGVDLGSAMGATPPKSIKISGLGESIAQMTALTELDLNFEGIMLADVQEDFLRPLDSVSFPRLRTLRLVVAYHQTFEGIRFIKGKKLPLLKRLELSLFERGLWLDGGCSGDQQPIQLSLTELSEGFMSMAKFRQFDTLIVRSQAARPYSRESWDGVKQLAKAIVTKQFVVGTLEFNVHSDHWRSPNVHKTTIPGLRPVMRLHIPPLELPRGRALCGSMDTPIN</sequence>
<accession>A0A9N8HDA9</accession>
<protein>
    <submittedName>
        <fullName evidence="2">Uncharacterized protein</fullName>
    </submittedName>
</protein>
<dbReference type="CDD" id="cd17039">
    <property type="entry name" value="Ubl_ubiquitin_like"/>
    <property type="match status" value="1"/>
</dbReference>
<evidence type="ECO:0000256" key="1">
    <source>
        <dbReference type="SAM" id="MobiDB-lite"/>
    </source>
</evidence>
<reference evidence="2" key="1">
    <citation type="submission" date="2020-06" db="EMBL/GenBank/DDBJ databases">
        <authorList>
            <consortium name="Plant Systems Biology data submission"/>
        </authorList>
    </citation>
    <scope>NUCLEOTIDE SEQUENCE</scope>
    <source>
        <strain evidence="2">D6</strain>
    </source>
</reference>
<organism evidence="2 3">
    <name type="scientific">Seminavis robusta</name>
    <dbReference type="NCBI Taxonomy" id="568900"/>
    <lineage>
        <taxon>Eukaryota</taxon>
        <taxon>Sar</taxon>
        <taxon>Stramenopiles</taxon>
        <taxon>Ochrophyta</taxon>
        <taxon>Bacillariophyta</taxon>
        <taxon>Bacillariophyceae</taxon>
        <taxon>Bacillariophycidae</taxon>
        <taxon>Naviculales</taxon>
        <taxon>Naviculaceae</taxon>
        <taxon>Seminavis</taxon>
    </lineage>
</organism>
<comment type="caution">
    <text evidence="2">The sequence shown here is derived from an EMBL/GenBank/DDBJ whole genome shotgun (WGS) entry which is preliminary data.</text>
</comment>
<dbReference type="Gene3D" id="3.80.10.10">
    <property type="entry name" value="Ribonuclease Inhibitor"/>
    <property type="match status" value="1"/>
</dbReference>
<dbReference type="InterPro" id="IPR032675">
    <property type="entry name" value="LRR_dom_sf"/>
</dbReference>
<keyword evidence="3" id="KW-1185">Reference proteome</keyword>